<evidence type="ECO:0000259" key="1">
    <source>
        <dbReference type="Pfam" id="PF00149"/>
    </source>
</evidence>
<dbReference type="Gene3D" id="2.40.160.50">
    <property type="entry name" value="membrane protein fhac: a member of the omp85/tpsb transporter family"/>
    <property type="match status" value="1"/>
</dbReference>
<organism evidence="2 3">
    <name type="scientific">Flaviaesturariibacter amylovorans</name>
    <dbReference type="NCBI Taxonomy" id="1084520"/>
    <lineage>
        <taxon>Bacteria</taxon>
        <taxon>Pseudomonadati</taxon>
        <taxon>Bacteroidota</taxon>
        <taxon>Chitinophagia</taxon>
        <taxon>Chitinophagales</taxon>
        <taxon>Chitinophagaceae</taxon>
        <taxon>Flaviaestuariibacter</taxon>
    </lineage>
</organism>
<dbReference type="InterPro" id="IPR029052">
    <property type="entry name" value="Metallo-depent_PP-like"/>
</dbReference>
<name>A0ABP8HMR8_9BACT</name>
<feature type="domain" description="Calcineurin-like phosphoesterase" evidence="1">
    <location>
        <begin position="20"/>
        <end position="217"/>
    </location>
</feature>
<protein>
    <submittedName>
        <fullName evidence="2">Metallophosphoesterase</fullName>
    </submittedName>
</protein>
<evidence type="ECO:0000313" key="3">
    <source>
        <dbReference type="Proteomes" id="UP001501725"/>
    </source>
</evidence>
<dbReference type="Pfam" id="PF00149">
    <property type="entry name" value="Metallophos"/>
    <property type="match status" value="1"/>
</dbReference>
<reference evidence="3" key="1">
    <citation type="journal article" date="2019" name="Int. J. Syst. Evol. Microbiol.">
        <title>The Global Catalogue of Microorganisms (GCM) 10K type strain sequencing project: providing services to taxonomists for standard genome sequencing and annotation.</title>
        <authorList>
            <consortium name="The Broad Institute Genomics Platform"/>
            <consortium name="The Broad Institute Genome Sequencing Center for Infectious Disease"/>
            <person name="Wu L."/>
            <person name="Ma J."/>
        </authorList>
    </citation>
    <scope>NUCLEOTIDE SEQUENCE [LARGE SCALE GENOMIC DNA]</scope>
    <source>
        <strain evidence="3">JCM 17919</strain>
    </source>
</reference>
<evidence type="ECO:0000313" key="2">
    <source>
        <dbReference type="EMBL" id="GAA4341081.1"/>
    </source>
</evidence>
<keyword evidence="3" id="KW-1185">Reference proteome</keyword>
<proteinExistence type="predicted"/>
<accession>A0ABP8HMR8</accession>
<dbReference type="SUPFAM" id="SSF56300">
    <property type="entry name" value="Metallo-dependent phosphatases"/>
    <property type="match status" value="1"/>
</dbReference>
<dbReference type="EMBL" id="BAABGY010000014">
    <property type="protein sequence ID" value="GAA4341081.1"/>
    <property type="molecule type" value="Genomic_DNA"/>
</dbReference>
<dbReference type="Gene3D" id="3.60.21.10">
    <property type="match status" value="2"/>
</dbReference>
<gene>
    <name evidence="2" type="ORF">GCM10023184_39230</name>
</gene>
<sequence length="1196" mass="135688">MLVSLFPYAQTDSIVQRLFLIGDAGELKDNRQPVLDWLAKNVNWNDEKNVALFLGDNIYPDGMPDEGSAEYAYTRKVIDYQIGLVRGKKGKAFFVPGNHDWKGGKIGGWERVLNQVNYINSLQAPNVRAWPLNGCPGPVPVELNEKVLLVMMDSQWFLHIHDKPGAESSCEARSIEEFTAELRQIAESHPNQLLVLVMHHPMYTFGVHGGAYSLKQHLFPFADAIKGFYVPLPILGSVYPLARGLFGSLQDSYHPLYRTMINEIEQVLKDHPNPIAVAGHEHSLQLIMKDSIPYIVSGSAAKLTRLRKGKELLFSTLDYGFSVLEVRKSGKVEVKYHTLESSDMSAPLYARELKTIVPITPKAAMDTLLPVMGAVQVPASSTMNEGRIRNFLWGKNYRREWKEPVGVPTLDLGGEAGGLKPVRQQGSQQTKTLTLADKSGKEWVLRYIERFPPAAIPSDLRTELQNKTLNRGVSGVYPYASLSVPVLEKAVGIPTVRRKLVFVPDDPRLDRFRTGFKNSLAILEEREPVSAGKTIGSDDLITRLRADNSNQVDQRAVLRARLMDNFVMDFDRHEAQFRWAVRDSGGRKTYFPIPRDHDQAFFENQGLLAAFLRQPWFMPETQGFGPRAQNIKTFNRTARNFDRFYLNSLSAQDWQQETDTFINRLTDEIIDAALLQQPVEIRKFRASEISRTLKKRKAYFRNEMMAYYRFLSRQVDVLGSDQKDFFLIARMQDGRVRVTATSMVIPVATPFYDRTFDPDITRELRIYALENDDSVVIAGGRTPILVRIIGGAGKDVFEVRGDGSNVKLYDASFEPNRVWGDTASLDRHFISDPEVNRYNRFGFRYNYIDPGVFAAYNRDDGVLVSLQLDYFKQGFRRNPYSMRQSLRMEKAFGTGSFRFRYESDYVKVLKSYDINVRADFKGPDYVTNFFGIGNNTAFDKSKGIGYFRTHYNAGNLSLLLGKQLQSWMRVGLGPTVQFLSTSRNENNGKLVTDAGLKSADSAVLFQDKWYAGLEGRLDINSRNNAAVPTRGALISAYARQLWGLNAPSKPLLQAGLDLRIFMSFVPQTKLVLATRFGMARNFGHFEFQQAQYLSGTENLRGYRRERFAGRGMMFNNTELRLKLIEFPTYIFSTSIGVVAFHDVGRVWADDESSRRWHTGYGGGLWIAPIRRFVLVGTLSYSKEEKALPMVSVGFQF</sequence>
<dbReference type="InterPro" id="IPR004843">
    <property type="entry name" value="Calcineurin-like_PHP"/>
</dbReference>
<comment type="caution">
    <text evidence="2">The sequence shown here is derived from an EMBL/GenBank/DDBJ whole genome shotgun (WGS) entry which is preliminary data.</text>
</comment>
<dbReference type="Proteomes" id="UP001501725">
    <property type="component" value="Unassembled WGS sequence"/>
</dbReference>